<keyword evidence="2" id="KW-0812">Transmembrane</keyword>
<feature type="region of interest" description="Disordered" evidence="1">
    <location>
        <begin position="1"/>
        <end position="62"/>
    </location>
</feature>
<feature type="transmembrane region" description="Helical" evidence="2">
    <location>
        <begin position="71"/>
        <end position="91"/>
    </location>
</feature>
<dbReference type="Proteomes" id="UP000093129">
    <property type="component" value="Unassembled WGS sequence"/>
</dbReference>
<comment type="caution">
    <text evidence="3">The sequence shown here is derived from an EMBL/GenBank/DDBJ whole genome shotgun (WGS) entry which is preliminary data.</text>
</comment>
<sequence>MSTDKMIHLNNDPTGENFQQPPDPLTAGPAIDDELSGDLHGPGQTSRGPATVNIKGQVKGGRSLSKRGKKAIIFGGAGVAALIIGGVMMAGHHGGTASSPSVELAGASNAHGSRPGQSRRRWHPRFLPRSMVRLGHSIIQVPSTRRN</sequence>
<feature type="compositionally biased region" description="Polar residues" evidence="1">
    <location>
        <begin position="11"/>
        <end position="20"/>
    </location>
</feature>
<name>A0A1B9BY59_9PROT</name>
<keyword evidence="2" id="KW-1133">Transmembrane helix</keyword>
<reference evidence="3 4" key="1">
    <citation type="submission" date="2016-07" db="EMBL/GenBank/DDBJ databases">
        <title>Draft genome of a psychrotolerant acidophile Acidithiobacillus ferrivorans strain YL15.</title>
        <authorList>
            <person name="Peng T."/>
            <person name="Ma L."/>
            <person name="Nan M."/>
            <person name="An N."/>
            <person name="Wang M."/>
            <person name="Qiu G."/>
            <person name="Zeng W."/>
        </authorList>
    </citation>
    <scope>NUCLEOTIDE SEQUENCE [LARGE SCALE GENOMIC DNA]</scope>
    <source>
        <strain evidence="3 4">YL15</strain>
    </source>
</reference>
<evidence type="ECO:0000313" key="4">
    <source>
        <dbReference type="Proteomes" id="UP000093129"/>
    </source>
</evidence>
<dbReference type="EMBL" id="MASQ01000091">
    <property type="protein sequence ID" value="OCB02648.1"/>
    <property type="molecule type" value="Genomic_DNA"/>
</dbReference>
<evidence type="ECO:0000256" key="1">
    <source>
        <dbReference type="SAM" id="MobiDB-lite"/>
    </source>
</evidence>
<dbReference type="RefSeq" id="WP_065413444.1">
    <property type="nucleotide sequence ID" value="NZ_MASQ01000091.1"/>
</dbReference>
<dbReference type="AlphaFoldDB" id="A0A1B9BY59"/>
<organism evidence="3 4">
    <name type="scientific">Acidithiobacillus ferrivorans</name>
    <dbReference type="NCBI Taxonomy" id="160808"/>
    <lineage>
        <taxon>Bacteria</taxon>
        <taxon>Pseudomonadati</taxon>
        <taxon>Pseudomonadota</taxon>
        <taxon>Acidithiobacillia</taxon>
        <taxon>Acidithiobacillales</taxon>
        <taxon>Acidithiobacillaceae</taxon>
        <taxon>Acidithiobacillus</taxon>
    </lineage>
</organism>
<feature type="region of interest" description="Disordered" evidence="1">
    <location>
        <begin position="93"/>
        <end position="121"/>
    </location>
</feature>
<keyword evidence="2" id="KW-0472">Membrane</keyword>
<gene>
    <name evidence="3" type="ORF">BBC27_12045</name>
</gene>
<evidence type="ECO:0000256" key="2">
    <source>
        <dbReference type="SAM" id="Phobius"/>
    </source>
</evidence>
<accession>A0A1B9BY59</accession>
<proteinExistence type="predicted"/>
<evidence type="ECO:0000313" key="3">
    <source>
        <dbReference type="EMBL" id="OCB02648.1"/>
    </source>
</evidence>
<protein>
    <submittedName>
        <fullName evidence="3">Uncharacterized protein</fullName>
    </submittedName>
</protein>